<dbReference type="Proteomes" id="UP001301388">
    <property type="component" value="Unassembled WGS sequence"/>
</dbReference>
<dbReference type="EMBL" id="JAYGIE010000096">
    <property type="protein sequence ID" value="MEA5479681.1"/>
    <property type="molecule type" value="Genomic_DNA"/>
</dbReference>
<dbReference type="RefSeq" id="WP_323262862.1">
    <property type="nucleotide sequence ID" value="NZ_JAYGIE010000096.1"/>
</dbReference>
<evidence type="ECO:0000313" key="2">
    <source>
        <dbReference type="Proteomes" id="UP001301388"/>
    </source>
</evidence>
<proteinExistence type="predicted"/>
<accession>A0ABU5TMZ4</accession>
<comment type="caution">
    <text evidence="1">The sequence shown here is derived from an EMBL/GenBank/DDBJ whole genome shotgun (WGS) entry which is preliminary data.</text>
</comment>
<protein>
    <submittedName>
        <fullName evidence="1">Uncharacterized protein</fullName>
    </submittedName>
</protein>
<reference evidence="1 2" key="1">
    <citation type="submission" date="2023-12" db="EMBL/GenBank/DDBJ databases">
        <title>Baltic Sea Cyanobacteria.</title>
        <authorList>
            <person name="Delbaje E."/>
            <person name="Fewer D.P."/>
            <person name="Shishido T.K."/>
        </authorList>
    </citation>
    <scope>NUCLEOTIDE SEQUENCE [LARGE SCALE GENOMIC DNA]</scope>
    <source>
        <strain evidence="1 2">UHCC 0370</strain>
    </source>
</reference>
<keyword evidence="2" id="KW-1185">Reference proteome</keyword>
<organism evidence="1 2">
    <name type="scientific">Pseudanabaena galeata UHCC 0370</name>
    <dbReference type="NCBI Taxonomy" id="3110310"/>
    <lineage>
        <taxon>Bacteria</taxon>
        <taxon>Bacillati</taxon>
        <taxon>Cyanobacteriota</taxon>
        <taxon>Cyanophyceae</taxon>
        <taxon>Pseudanabaenales</taxon>
        <taxon>Pseudanabaenaceae</taxon>
        <taxon>Pseudanabaena</taxon>
    </lineage>
</organism>
<sequence>MTARSAATHLVGLRMGGAVLRAASLILVGERTRSRQPLDYCETRASEYLQNKSCRNHAIAIAFGLPTDSRQRVYTKQKLP</sequence>
<gene>
    <name evidence="1" type="ORF">VB774_18820</name>
</gene>
<evidence type="ECO:0000313" key="1">
    <source>
        <dbReference type="EMBL" id="MEA5479681.1"/>
    </source>
</evidence>
<name>A0ABU5TMZ4_9CYAN</name>